<gene>
    <name evidence="1" type="ORF">OLEA9_A011027</name>
</gene>
<comment type="caution">
    <text evidence="1">The sequence shown here is derived from an EMBL/GenBank/DDBJ whole genome shotgun (WGS) entry which is preliminary data.</text>
</comment>
<sequence>MGRKSHGPAKTNYYGHTINGHRLISIFKEEIDYPKFFYSIQKVFSAERLVGGEKGPYFVPHSVLLSALPGNIYLHKLNKDIGRIRQKYKIMIVQRIKSVLLRQVVLMTKKTLEKKHASTLPKTIEPSLWGG</sequence>
<proteinExistence type="predicted"/>
<reference evidence="1 2" key="1">
    <citation type="submission" date="2019-12" db="EMBL/GenBank/DDBJ databases">
        <authorList>
            <person name="Alioto T."/>
            <person name="Alioto T."/>
            <person name="Gomez Garrido J."/>
        </authorList>
    </citation>
    <scope>NUCLEOTIDE SEQUENCE [LARGE SCALE GENOMIC DNA]</scope>
</reference>
<evidence type="ECO:0000313" key="2">
    <source>
        <dbReference type="Proteomes" id="UP000594638"/>
    </source>
</evidence>
<dbReference type="Gramene" id="OE9A011027T1">
    <property type="protein sequence ID" value="OE9A011027C1"/>
    <property type="gene ID" value="OE9A011027"/>
</dbReference>
<keyword evidence="2" id="KW-1185">Reference proteome</keyword>
<accession>A0A8S0U817</accession>
<dbReference type="OrthoDB" id="1928753at2759"/>
<dbReference type="Proteomes" id="UP000594638">
    <property type="component" value="Unassembled WGS sequence"/>
</dbReference>
<protein>
    <submittedName>
        <fullName evidence="1">Maturase, partial (Mitochondrion)</fullName>
    </submittedName>
</protein>
<dbReference type="AlphaFoldDB" id="A0A8S0U817"/>
<dbReference type="EMBL" id="CACTIH010007384">
    <property type="protein sequence ID" value="CAA3011920.1"/>
    <property type="molecule type" value="Genomic_DNA"/>
</dbReference>
<evidence type="ECO:0000313" key="1">
    <source>
        <dbReference type="EMBL" id="CAA3011920.1"/>
    </source>
</evidence>
<name>A0A8S0U817_OLEEU</name>
<organism evidence="1 2">
    <name type="scientific">Olea europaea subsp. europaea</name>
    <dbReference type="NCBI Taxonomy" id="158383"/>
    <lineage>
        <taxon>Eukaryota</taxon>
        <taxon>Viridiplantae</taxon>
        <taxon>Streptophyta</taxon>
        <taxon>Embryophyta</taxon>
        <taxon>Tracheophyta</taxon>
        <taxon>Spermatophyta</taxon>
        <taxon>Magnoliopsida</taxon>
        <taxon>eudicotyledons</taxon>
        <taxon>Gunneridae</taxon>
        <taxon>Pentapetalae</taxon>
        <taxon>asterids</taxon>
        <taxon>lamiids</taxon>
        <taxon>Lamiales</taxon>
        <taxon>Oleaceae</taxon>
        <taxon>Oleeae</taxon>
        <taxon>Olea</taxon>
    </lineage>
</organism>